<feature type="domain" description="MEIS N-terminal" evidence="2">
    <location>
        <begin position="24"/>
        <end position="127"/>
    </location>
</feature>
<dbReference type="InterPro" id="IPR032453">
    <property type="entry name" value="PKNOX/Meis_N"/>
</dbReference>
<keyword evidence="3" id="KW-0371">Homeobox</keyword>
<reference evidence="3" key="1">
    <citation type="journal article" date="2016" name="Gigascience">
        <title>De novo construction of an expanded transcriptome assembly for the western tarnished plant bug, Lygus hesperus.</title>
        <authorList>
            <person name="Tassone E.E."/>
            <person name="Geib S.M."/>
            <person name="Hall B."/>
            <person name="Fabrick J.A."/>
            <person name="Brent C.S."/>
            <person name="Hull J.J."/>
        </authorList>
    </citation>
    <scope>NUCLEOTIDE SEQUENCE</scope>
</reference>
<protein>
    <submittedName>
        <fullName evidence="3">Homeobox protein homothorax</fullName>
    </submittedName>
</protein>
<dbReference type="AlphaFoldDB" id="A0A146LYN5"/>
<evidence type="ECO:0000256" key="1">
    <source>
        <dbReference type="ARBA" id="ARBA00023242"/>
    </source>
</evidence>
<dbReference type="GO" id="GO:0003677">
    <property type="term" value="F:DNA binding"/>
    <property type="evidence" value="ECO:0007669"/>
    <property type="project" value="UniProtKB-KW"/>
</dbReference>
<dbReference type="EMBL" id="GDHC01005928">
    <property type="protein sequence ID" value="JAQ12701.1"/>
    <property type="molecule type" value="Transcribed_RNA"/>
</dbReference>
<organism evidence="3">
    <name type="scientific">Lygus hesperus</name>
    <name type="common">Western plant bug</name>
    <dbReference type="NCBI Taxonomy" id="30085"/>
    <lineage>
        <taxon>Eukaryota</taxon>
        <taxon>Metazoa</taxon>
        <taxon>Ecdysozoa</taxon>
        <taxon>Arthropoda</taxon>
        <taxon>Hexapoda</taxon>
        <taxon>Insecta</taxon>
        <taxon>Pterygota</taxon>
        <taxon>Neoptera</taxon>
        <taxon>Paraneoptera</taxon>
        <taxon>Hemiptera</taxon>
        <taxon>Heteroptera</taxon>
        <taxon>Panheteroptera</taxon>
        <taxon>Cimicomorpha</taxon>
        <taxon>Miridae</taxon>
        <taxon>Mirini</taxon>
        <taxon>Lygus</taxon>
    </lineage>
</organism>
<dbReference type="Pfam" id="PF16493">
    <property type="entry name" value="Meis_PKNOX_N"/>
    <property type="match status" value="1"/>
</dbReference>
<keyword evidence="3" id="KW-0238">DNA-binding</keyword>
<keyword evidence="1" id="KW-0539">Nucleus</keyword>
<evidence type="ECO:0000313" key="3">
    <source>
        <dbReference type="EMBL" id="JAQ12701.1"/>
    </source>
</evidence>
<evidence type="ECO:0000259" key="2">
    <source>
        <dbReference type="Pfam" id="PF16493"/>
    </source>
</evidence>
<sequence length="452" mass="50297">MQSELVRYSKQSESVCYSEDFFSKASIYWHPVFPLLARTFENCHSATNGALNRLKPVADTFKYDAQIFTDYILKSNPSHRPNKEVDSLVVSCISELRSHLLILEQIDHLIDTFCKNCVTNIKRNLCPENIFGREDPFSYPDSSSEDDDDWFDEILDQGGRAKRQKLDTDWIRKYSNIIPDFMSNNVKRQSGFTINGPVDLSKSIKPGVAAASTDSVVEYRAATQIYQSPKVGGNGTCTAFRSVEYVVWENELKKSYLPAKPVPVRPQGFVDYQKPKTGQLTVNGHQEVARPEPKPLTHYQRHPIMNTPKNIERASCNSLAANHGTIAKVSKCDEFTQTSGIMGNNDFSDMSSFTHYSDTVPTRDSENSIDSTKYTTSFSSLALATSQSLMYTTDNLTPDIANLSTTSNGNSTADCTMGPGCEEVGGEAKKPSFPGVEKISEVVPVMDSVAKR</sequence>
<name>A0A146LYN5_LYGHE</name>
<proteinExistence type="predicted"/>
<gene>
    <name evidence="3" type="primary">hth_2</name>
    <name evidence="3" type="ORF">g.79807</name>
</gene>
<feature type="non-terminal residue" evidence="3">
    <location>
        <position position="452"/>
    </location>
</feature>
<accession>A0A146LYN5</accession>